<evidence type="ECO:0000256" key="1">
    <source>
        <dbReference type="SAM" id="MobiDB-lite"/>
    </source>
</evidence>
<feature type="compositionally biased region" description="Gly residues" evidence="1">
    <location>
        <begin position="344"/>
        <end position="362"/>
    </location>
</feature>
<feature type="compositionally biased region" description="Basic and acidic residues" evidence="1">
    <location>
        <begin position="197"/>
        <end position="216"/>
    </location>
</feature>
<evidence type="ECO:0000313" key="3">
    <source>
        <dbReference type="Proteomes" id="UP000030760"/>
    </source>
</evidence>
<feature type="region of interest" description="Disordered" evidence="1">
    <location>
        <begin position="455"/>
        <end position="500"/>
    </location>
</feature>
<dbReference type="Proteomes" id="UP000030760">
    <property type="component" value="Unassembled WGS sequence"/>
</dbReference>
<feature type="compositionally biased region" description="Gly residues" evidence="1">
    <location>
        <begin position="94"/>
        <end position="107"/>
    </location>
</feature>
<feature type="compositionally biased region" description="Basic and acidic residues" evidence="1">
    <location>
        <begin position="83"/>
        <end position="92"/>
    </location>
</feature>
<feature type="compositionally biased region" description="Gly residues" evidence="1">
    <location>
        <begin position="184"/>
        <end position="194"/>
    </location>
</feature>
<evidence type="ECO:0000313" key="2">
    <source>
        <dbReference type="EMBL" id="EMF51702.1"/>
    </source>
</evidence>
<accession>M3D672</accession>
<proteinExistence type="predicted"/>
<dbReference type="AlphaFoldDB" id="M3D672"/>
<feature type="compositionally biased region" description="Basic and acidic residues" evidence="1">
    <location>
        <begin position="471"/>
        <end position="485"/>
    </location>
</feature>
<feature type="compositionally biased region" description="Polar residues" evidence="1">
    <location>
        <begin position="264"/>
        <end position="273"/>
    </location>
</feature>
<name>M3D672_9ACTN</name>
<dbReference type="AntiFam" id="ANF00171">
    <property type="entry name" value="Shadow ORF (opposite pikAII)"/>
</dbReference>
<protein>
    <submittedName>
        <fullName evidence="2">Uncharacterized protein</fullName>
    </submittedName>
</protein>
<feature type="region of interest" description="Disordered" evidence="1">
    <location>
        <begin position="406"/>
        <end position="435"/>
    </location>
</feature>
<feature type="region of interest" description="Disordered" evidence="1">
    <location>
        <begin position="162"/>
        <end position="273"/>
    </location>
</feature>
<feature type="region of interest" description="Disordered" evidence="1">
    <location>
        <begin position="300"/>
        <end position="369"/>
    </location>
</feature>
<organism evidence="2 3">
    <name type="scientific">Streptomyces bottropensis ATCC 25435</name>
    <dbReference type="NCBI Taxonomy" id="1054862"/>
    <lineage>
        <taxon>Bacteria</taxon>
        <taxon>Bacillati</taxon>
        <taxon>Actinomycetota</taxon>
        <taxon>Actinomycetes</taxon>
        <taxon>Kitasatosporales</taxon>
        <taxon>Streptomycetaceae</taxon>
        <taxon>Streptomyces</taxon>
    </lineage>
</organism>
<feature type="region of interest" description="Disordered" evidence="1">
    <location>
        <begin position="1"/>
        <end position="132"/>
    </location>
</feature>
<dbReference type="EMBL" id="KB405095">
    <property type="protein sequence ID" value="EMF51702.1"/>
    <property type="molecule type" value="Genomic_DNA"/>
</dbReference>
<feature type="compositionally biased region" description="Basic residues" evidence="1">
    <location>
        <begin position="324"/>
        <end position="338"/>
    </location>
</feature>
<feature type="compositionally biased region" description="Gly residues" evidence="1">
    <location>
        <begin position="489"/>
        <end position="499"/>
    </location>
</feature>
<gene>
    <name evidence="2" type="ORF">SBD_6224</name>
</gene>
<reference evidence="3" key="1">
    <citation type="journal article" date="2013" name="Genome Announc.">
        <title>Draft Genome Sequence of Streptomyces bottropensis ATCC 25435, a Bottromycin-Producing Actinomycete.</title>
        <authorList>
            <person name="Zhang H."/>
            <person name="Zhou W."/>
            <person name="Zhuang Y."/>
            <person name="Liang X."/>
            <person name="Liu T."/>
        </authorList>
    </citation>
    <scope>NUCLEOTIDE SEQUENCE [LARGE SCALE GENOMIC DNA]</scope>
    <source>
        <strain evidence="3">ATCC 25435</strain>
    </source>
</reference>
<sequence>MQTAAPYRDLGFAAGDRRGEGLGGPRVVVQVHQQEPAGMLGLRRTEQSPRGSLPGLARFVVDRDRPPGDDDQPGVDEPVVGEPRTRQPDRSMGDGPGGGHGVVGGRLRGARGPVHRTAAAGGNDVIRERARGREGGEVPVVLGTRQGAGREECGVAEQCPAGGRCVERPLDGAPGEFVRRGVGGEEAGGFGGAGQRARGEPADARDRAPGEVRDPDGDAVAVTVAVAHRADPGPQTSGRPARHADVPVRRRAPGRSAVRPGQPQGVQHSLQQRRVQCEAVGGDPVGLRCHQLRPEVGAAPPHRAQCGEAGSVTDPGPRVVHVGGRSHVHRLRTARRPLPRAGPVGHGVHGSHGGRGGRGWSGGQDALRVPDPSGVDAFGAGVHGHGAVAVHAVSGADRDLQLQRPVRGRHQRCRGPQFDDLTGSGLARGGDREVQQDRVGDGELVVHRAVGRPWMSGAAEPAGQRGVPGGHEGEGRREQRVAERRRTGRGGGLRGGGGEPVAAALEGVRRQGPGRGGRLPLEDGRPVRRVTGHVQPGDGGHEALRLRPAAPQQRHHERVGPCHGTGPLTSPRRAASPAPLRRALPHHRAEHTVRPQFHIARRAEGPQSAYAVVEADGLARVADPVAGRAQLVVRGRFARDVADDRQRRRVVRHRAGDFAEVGEHRVHVRRVEGVGDAQRPGTAATALPVPCRAGHGLGVAGDHHGHGAVDGGETDLVLATGEFGQDLRLGRLDGGHGTGPGQRLH</sequence>
<feature type="region of interest" description="Disordered" evidence="1">
    <location>
        <begin position="551"/>
        <end position="575"/>
    </location>
</feature>